<feature type="transmembrane region" description="Helical" evidence="8">
    <location>
        <begin position="123"/>
        <end position="142"/>
    </location>
</feature>
<evidence type="ECO:0000256" key="8">
    <source>
        <dbReference type="SAM" id="Phobius"/>
    </source>
</evidence>
<name>A0ABV9PNZ1_9ACTN</name>
<dbReference type="Proteomes" id="UP001595836">
    <property type="component" value="Unassembled WGS sequence"/>
</dbReference>
<feature type="transmembrane region" description="Helical" evidence="8">
    <location>
        <begin position="231"/>
        <end position="252"/>
    </location>
</feature>
<dbReference type="Gene3D" id="1.50.10.150">
    <property type="entry name" value="Voltage-dependent anion channel"/>
    <property type="match status" value="1"/>
</dbReference>
<feature type="transmembrane region" description="Helical" evidence="8">
    <location>
        <begin position="61"/>
        <end position="78"/>
    </location>
</feature>
<feature type="transmembrane region" description="Helical" evidence="8">
    <location>
        <begin position="154"/>
        <end position="181"/>
    </location>
</feature>
<reference evidence="10" key="1">
    <citation type="journal article" date="2019" name="Int. J. Syst. Evol. Microbiol.">
        <title>The Global Catalogue of Microorganisms (GCM) 10K type strain sequencing project: providing services to taxonomists for standard genome sequencing and annotation.</title>
        <authorList>
            <consortium name="The Broad Institute Genomics Platform"/>
            <consortium name="The Broad Institute Genome Sequencing Center for Infectious Disease"/>
            <person name="Wu L."/>
            <person name="Ma J."/>
        </authorList>
    </citation>
    <scope>NUCLEOTIDE SEQUENCE [LARGE SCALE GENOMIC DNA]</scope>
    <source>
        <strain evidence="10">JCM 11882</strain>
    </source>
</reference>
<gene>
    <name evidence="9" type="ORF">ACFO7U_07245</name>
</gene>
<evidence type="ECO:0000256" key="4">
    <source>
        <dbReference type="ARBA" id="ARBA00022475"/>
    </source>
</evidence>
<feature type="transmembrane region" description="Helical" evidence="8">
    <location>
        <begin position="193"/>
        <end position="211"/>
    </location>
</feature>
<evidence type="ECO:0000313" key="9">
    <source>
        <dbReference type="EMBL" id="MFC4754571.1"/>
    </source>
</evidence>
<comment type="similarity">
    <text evidence="2">Belongs to the tellurite-resistance/dicarboxylate transporter (TDT) family.</text>
</comment>
<feature type="transmembrane region" description="Helical" evidence="8">
    <location>
        <begin position="264"/>
        <end position="284"/>
    </location>
</feature>
<evidence type="ECO:0000256" key="1">
    <source>
        <dbReference type="ARBA" id="ARBA00004651"/>
    </source>
</evidence>
<dbReference type="InterPro" id="IPR038665">
    <property type="entry name" value="Voltage-dep_anion_channel_sf"/>
</dbReference>
<dbReference type="InterPro" id="IPR051629">
    <property type="entry name" value="Sulfite_efflux_TDT"/>
</dbReference>
<dbReference type="EMBL" id="JBHSHP010000018">
    <property type="protein sequence ID" value="MFC4754571.1"/>
    <property type="molecule type" value="Genomic_DNA"/>
</dbReference>
<keyword evidence="7 8" id="KW-0472">Membrane</keyword>
<evidence type="ECO:0000256" key="3">
    <source>
        <dbReference type="ARBA" id="ARBA00022448"/>
    </source>
</evidence>
<sequence length="323" mass="35195">MVMATGIVAIGADLRGWHTLSLILLVLTAVEYVVLVVLTLWRLLAYRTEVAADLHDSRQAFLFFTFVAGTNVLAAGLAGQGLYVVAAVLLVVATLAWLILGYSVPWVAVLARTERSVLTEANGTWFIWVVAAQSVAVGAATLEPHFEAGRDALAILAVAAWSVGVVLYVACAVYVSLRLMVYPFDPRELDPPYWVSMGAVAITVVAGARIVEMSSAPMVDAVRGLVAGLVVVFWCFATWLIPVLVAVGYWRHRVRGVPFRFEPTWWSIVFPLGMYAVAGMYLGRADQLPIVAWIGQAWMWVAVTAWIIAFGGMIRSAASRLRR</sequence>
<keyword evidence="6 8" id="KW-1133">Transmembrane helix</keyword>
<evidence type="ECO:0000256" key="5">
    <source>
        <dbReference type="ARBA" id="ARBA00022692"/>
    </source>
</evidence>
<dbReference type="InterPro" id="IPR004695">
    <property type="entry name" value="SLAC1/Mae1/Ssu1/TehA"/>
</dbReference>
<keyword evidence="10" id="KW-1185">Reference proteome</keyword>
<protein>
    <submittedName>
        <fullName evidence="9">Tellurite resistance/C4-dicarboxylate transporter family protein</fullName>
    </submittedName>
</protein>
<dbReference type="Pfam" id="PF03595">
    <property type="entry name" value="SLAC1"/>
    <property type="match status" value="1"/>
</dbReference>
<proteinExistence type="inferred from homology"/>
<comment type="caution">
    <text evidence="9">The sequence shown here is derived from an EMBL/GenBank/DDBJ whole genome shotgun (WGS) entry which is preliminary data.</text>
</comment>
<feature type="transmembrane region" description="Helical" evidence="8">
    <location>
        <begin position="20"/>
        <end position="41"/>
    </location>
</feature>
<feature type="transmembrane region" description="Helical" evidence="8">
    <location>
        <begin position="84"/>
        <end position="111"/>
    </location>
</feature>
<feature type="transmembrane region" description="Helical" evidence="8">
    <location>
        <begin position="290"/>
        <end position="314"/>
    </location>
</feature>
<evidence type="ECO:0000256" key="7">
    <source>
        <dbReference type="ARBA" id="ARBA00023136"/>
    </source>
</evidence>
<dbReference type="PANTHER" id="PTHR31686:SF1">
    <property type="entry name" value="SULFITE EFFLUX PUMP SSU1"/>
    <property type="match status" value="1"/>
</dbReference>
<keyword evidence="4" id="KW-1003">Cell membrane</keyword>
<keyword evidence="3" id="KW-0813">Transport</keyword>
<comment type="subcellular location">
    <subcellularLocation>
        <location evidence="1">Cell membrane</location>
        <topology evidence="1">Multi-pass membrane protein</topology>
    </subcellularLocation>
</comment>
<dbReference type="RefSeq" id="WP_380059579.1">
    <property type="nucleotide sequence ID" value="NZ_BAABCD010000019.1"/>
</dbReference>
<organism evidence="9 10">
    <name type="scientific">Dietzia aurantiaca</name>
    <dbReference type="NCBI Taxonomy" id="983873"/>
    <lineage>
        <taxon>Bacteria</taxon>
        <taxon>Bacillati</taxon>
        <taxon>Actinomycetota</taxon>
        <taxon>Actinomycetes</taxon>
        <taxon>Mycobacteriales</taxon>
        <taxon>Dietziaceae</taxon>
        <taxon>Dietzia</taxon>
    </lineage>
</organism>
<dbReference type="CDD" id="cd09319">
    <property type="entry name" value="TDT_like_1"/>
    <property type="match status" value="1"/>
</dbReference>
<keyword evidence="5 8" id="KW-0812">Transmembrane</keyword>
<evidence type="ECO:0000256" key="2">
    <source>
        <dbReference type="ARBA" id="ARBA00008566"/>
    </source>
</evidence>
<accession>A0ABV9PNZ1</accession>
<evidence type="ECO:0000313" key="10">
    <source>
        <dbReference type="Proteomes" id="UP001595836"/>
    </source>
</evidence>
<evidence type="ECO:0000256" key="6">
    <source>
        <dbReference type="ARBA" id="ARBA00022989"/>
    </source>
</evidence>
<dbReference type="PANTHER" id="PTHR31686">
    <property type="match status" value="1"/>
</dbReference>